<keyword evidence="7" id="KW-1185">Reference proteome</keyword>
<dbReference type="AlphaFoldDB" id="A0A418XG34"/>
<feature type="domain" description="2Fe-2S ferredoxin-type" evidence="5">
    <location>
        <begin position="4"/>
        <end position="104"/>
    </location>
</feature>
<dbReference type="Gene3D" id="3.10.20.30">
    <property type="match status" value="1"/>
</dbReference>
<dbReference type="GO" id="GO:0140647">
    <property type="term" value="P:P450-containing electron transport chain"/>
    <property type="evidence" value="ECO:0007669"/>
    <property type="project" value="InterPro"/>
</dbReference>
<dbReference type="EMBL" id="QYUP01000149">
    <property type="protein sequence ID" value="RJG11433.1"/>
    <property type="molecule type" value="Genomic_DNA"/>
</dbReference>
<keyword evidence="1" id="KW-0001">2Fe-2S</keyword>
<reference evidence="6 7" key="1">
    <citation type="submission" date="2018-09" db="EMBL/GenBank/DDBJ databases">
        <authorList>
            <person name="Zhu H."/>
        </authorList>
    </citation>
    <scope>NUCLEOTIDE SEQUENCE [LARGE SCALE GENOMIC DNA]</scope>
    <source>
        <strain evidence="6 7">K1S02-61</strain>
    </source>
</reference>
<proteinExistence type="predicted"/>
<dbReference type="InterPro" id="IPR001041">
    <property type="entry name" value="2Fe-2S_ferredoxin-type"/>
</dbReference>
<dbReference type="GO" id="GO:0046872">
    <property type="term" value="F:metal ion binding"/>
    <property type="evidence" value="ECO:0007669"/>
    <property type="project" value="UniProtKB-KW"/>
</dbReference>
<evidence type="ECO:0000256" key="3">
    <source>
        <dbReference type="ARBA" id="ARBA00023004"/>
    </source>
</evidence>
<dbReference type="InterPro" id="IPR012675">
    <property type="entry name" value="Beta-grasp_dom_sf"/>
</dbReference>
<evidence type="ECO:0000313" key="7">
    <source>
        <dbReference type="Proteomes" id="UP000284006"/>
    </source>
</evidence>
<dbReference type="PRINTS" id="PR00355">
    <property type="entry name" value="ADRENODOXIN"/>
</dbReference>
<dbReference type="CDD" id="cd00207">
    <property type="entry name" value="fer2"/>
    <property type="match status" value="1"/>
</dbReference>
<comment type="caution">
    <text evidence="6">The sequence shown here is derived from an EMBL/GenBank/DDBJ whole genome shotgun (WGS) entry which is preliminary data.</text>
</comment>
<dbReference type="SUPFAM" id="SSF54292">
    <property type="entry name" value="2Fe-2S ferredoxin-like"/>
    <property type="match status" value="1"/>
</dbReference>
<protein>
    <submittedName>
        <fullName evidence="6">Ferredoxin</fullName>
    </submittedName>
</protein>
<keyword evidence="3" id="KW-0408">Iron</keyword>
<dbReference type="Proteomes" id="UP000284006">
    <property type="component" value="Unassembled WGS sequence"/>
</dbReference>
<dbReference type="GO" id="GO:0009055">
    <property type="term" value="F:electron transfer activity"/>
    <property type="evidence" value="ECO:0007669"/>
    <property type="project" value="TreeGrafter"/>
</dbReference>
<keyword evidence="4" id="KW-0411">Iron-sulfur</keyword>
<evidence type="ECO:0000256" key="4">
    <source>
        <dbReference type="ARBA" id="ARBA00023014"/>
    </source>
</evidence>
<dbReference type="InterPro" id="IPR036010">
    <property type="entry name" value="2Fe-2S_ferredoxin-like_sf"/>
</dbReference>
<name>A0A418XG34_9BURK</name>
<evidence type="ECO:0000313" key="6">
    <source>
        <dbReference type="EMBL" id="RJG11433.1"/>
    </source>
</evidence>
<dbReference type="GO" id="GO:0051537">
    <property type="term" value="F:2 iron, 2 sulfur cluster binding"/>
    <property type="evidence" value="ECO:0007669"/>
    <property type="project" value="UniProtKB-KW"/>
</dbReference>
<dbReference type="OrthoDB" id="9799640at2"/>
<evidence type="ECO:0000259" key="5">
    <source>
        <dbReference type="PROSITE" id="PS51085"/>
    </source>
</evidence>
<dbReference type="PANTHER" id="PTHR23426:SF63">
    <property type="entry name" value="TRANSFER PROTEIN, PUTATIVE-RELATED"/>
    <property type="match status" value="1"/>
</dbReference>
<dbReference type="PANTHER" id="PTHR23426">
    <property type="entry name" value="FERREDOXIN/ADRENODOXIN"/>
    <property type="match status" value="1"/>
</dbReference>
<evidence type="ECO:0000256" key="1">
    <source>
        <dbReference type="ARBA" id="ARBA00022714"/>
    </source>
</evidence>
<gene>
    <name evidence="6" type="ORF">D3872_19630</name>
</gene>
<sequence>MSTIKIRLRSNEELEINTANDLSLMEAMREAGVDEMRALCGGCCSCATCHVYVVQGSPELAVVNDLEDAMLSSILYRKEGSRLACQIPVTQTCEGLVVEIAPEE</sequence>
<organism evidence="6 7">
    <name type="scientific">Massilia cavernae</name>
    <dbReference type="NCBI Taxonomy" id="2320864"/>
    <lineage>
        <taxon>Bacteria</taxon>
        <taxon>Pseudomonadati</taxon>
        <taxon>Pseudomonadota</taxon>
        <taxon>Betaproteobacteria</taxon>
        <taxon>Burkholderiales</taxon>
        <taxon>Oxalobacteraceae</taxon>
        <taxon>Telluria group</taxon>
        <taxon>Massilia</taxon>
    </lineage>
</organism>
<dbReference type="InterPro" id="IPR001055">
    <property type="entry name" value="Adrenodoxin-like"/>
</dbReference>
<evidence type="ECO:0000256" key="2">
    <source>
        <dbReference type="ARBA" id="ARBA00022723"/>
    </source>
</evidence>
<dbReference type="RefSeq" id="WP_119812485.1">
    <property type="nucleotide sequence ID" value="NZ_QYUP01000149.1"/>
</dbReference>
<keyword evidence="2" id="KW-0479">Metal-binding</keyword>
<accession>A0A418XG34</accession>
<dbReference type="PROSITE" id="PS51085">
    <property type="entry name" value="2FE2S_FER_2"/>
    <property type="match status" value="1"/>
</dbReference>
<dbReference type="Pfam" id="PF00111">
    <property type="entry name" value="Fer2"/>
    <property type="match status" value="1"/>
</dbReference>